<dbReference type="AlphaFoldDB" id="A0A1B8ATF3"/>
<dbReference type="Proteomes" id="UP000091967">
    <property type="component" value="Unassembled WGS sequence"/>
</dbReference>
<keyword evidence="1" id="KW-0812">Transmembrane</keyword>
<name>A0A1B8ATF3_FUSPO</name>
<reference evidence="2 3" key="1">
    <citation type="submission" date="2016-06" db="EMBL/GenBank/DDBJ databases">
        <title>Living apart together: crosstalk between the core and supernumerary genomes in a fungal plant pathogen.</title>
        <authorList>
            <person name="Vanheule A."/>
            <person name="Audenaert K."/>
            <person name="Warris S."/>
            <person name="Van De Geest H."/>
            <person name="Schijlen E."/>
            <person name="Hofte M."/>
            <person name="De Saeger S."/>
            <person name="Haesaert G."/>
            <person name="Waalwijk C."/>
            <person name="Van Der Lee T."/>
        </authorList>
    </citation>
    <scope>NUCLEOTIDE SEQUENCE [LARGE SCALE GENOMIC DNA]</scope>
    <source>
        <strain evidence="2 3">2516</strain>
    </source>
</reference>
<organism evidence="2 3">
    <name type="scientific">Fusarium poae</name>
    <dbReference type="NCBI Taxonomy" id="36050"/>
    <lineage>
        <taxon>Eukaryota</taxon>
        <taxon>Fungi</taxon>
        <taxon>Dikarya</taxon>
        <taxon>Ascomycota</taxon>
        <taxon>Pezizomycotina</taxon>
        <taxon>Sordariomycetes</taxon>
        <taxon>Hypocreomycetidae</taxon>
        <taxon>Hypocreales</taxon>
        <taxon>Nectriaceae</taxon>
        <taxon>Fusarium</taxon>
    </lineage>
</organism>
<proteinExistence type="predicted"/>
<sequence>MTTEIPIASSQSEVQTHSSRPMGSIDIGLIVGTIALFLIIITSIFIARGLSGRRQARGVLRRAVDGNVANQDEHHTAQEARIAGLTQPEPAQLRQESFWERRSNHCVEFDVTTEKTNMITGSTQVLKDHIERFK</sequence>
<dbReference type="EMBL" id="LYXU01000002">
    <property type="protein sequence ID" value="OBS23651.1"/>
    <property type="molecule type" value="Genomic_DNA"/>
</dbReference>
<accession>A0A1B8ATF3</accession>
<gene>
    <name evidence="2" type="ORF">FPOA_04200</name>
</gene>
<evidence type="ECO:0000313" key="2">
    <source>
        <dbReference type="EMBL" id="OBS23651.1"/>
    </source>
</evidence>
<evidence type="ECO:0000313" key="3">
    <source>
        <dbReference type="Proteomes" id="UP000091967"/>
    </source>
</evidence>
<keyword evidence="1" id="KW-0472">Membrane</keyword>
<feature type="transmembrane region" description="Helical" evidence="1">
    <location>
        <begin position="27"/>
        <end position="47"/>
    </location>
</feature>
<keyword evidence="3" id="KW-1185">Reference proteome</keyword>
<keyword evidence="1" id="KW-1133">Transmembrane helix</keyword>
<comment type="caution">
    <text evidence="2">The sequence shown here is derived from an EMBL/GenBank/DDBJ whole genome shotgun (WGS) entry which is preliminary data.</text>
</comment>
<evidence type="ECO:0000256" key="1">
    <source>
        <dbReference type="SAM" id="Phobius"/>
    </source>
</evidence>
<protein>
    <submittedName>
        <fullName evidence="2">Uncharacterized protein</fullName>
    </submittedName>
</protein>